<dbReference type="CDD" id="cd00063">
    <property type="entry name" value="FN3"/>
    <property type="match status" value="1"/>
</dbReference>
<keyword evidence="1" id="KW-0378">Hydrolase</keyword>
<proteinExistence type="predicted"/>
<feature type="chain" id="PRO_5021810388" description="Fibronectin type-III domain-containing protein" evidence="3">
    <location>
        <begin position="33"/>
        <end position="559"/>
    </location>
</feature>
<gene>
    <name evidence="5" type="ORF">FKR81_12890</name>
</gene>
<evidence type="ECO:0000256" key="2">
    <source>
        <dbReference type="ARBA" id="ARBA00023326"/>
    </source>
</evidence>
<dbReference type="InterPro" id="IPR013783">
    <property type="entry name" value="Ig-like_fold"/>
</dbReference>
<dbReference type="PROSITE" id="PS50853">
    <property type="entry name" value="FN3"/>
    <property type="match status" value="1"/>
</dbReference>
<keyword evidence="2" id="KW-0119">Carbohydrate metabolism</keyword>
<keyword evidence="3" id="KW-0732">Signal</keyword>
<name>A0A563EVP1_9PSEU</name>
<feature type="signal peptide" evidence="3">
    <location>
        <begin position="1"/>
        <end position="32"/>
    </location>
</feature>
<dbReference type="Gene3D" id="2.80.10.50">
    <property type="match status" value="2"/>
</dbReference>
<keyword evidence="2" id="KW-0624">Polysaccharide degradation</keyword>
<keyword evidence="6" id="KW-1185">Reference proteome</keyword>
<protein>
    <recommendedName>
        <fullName evidence="4">Fibronectin type-III domain-containing protein</fullName>
    </recommendedName>
</protein>
<dbReference type="InterPro" id="IPR003961">
    <property type="entry name" value="FN3_dom"/>
</dbReference>
<feature type="domain" description="Fibronectin type-III" evidence="4">
    <location>
        <begin position="468"/>
        <end position="559"/>
    </location>
</feature>
<dbReference type="Proteomes" id="UP000316639">
    <property type="component" value="Unassembled WGS sequence"/>
</dbReference>
<dbReference type="PANTHER" id="PTHR42754:SF1">
    <property type="entry name" value="LIPOPROTEIN"/>
    <property type="match status" value="1"/>
</dbReference>
<dbReference type="GO" id="GO:0000272">
    <property type="term" value="P:polysaccharide catabolic process"/>
    <property type="evidence" value="ECO:0007669"/>
    <property type="project" value="UniProtKB-KW"/>
</dbReference>
<dbReference type="EMBL" id="VOBR01000007">
    <property type="protein sequence ID" value="TWP51756.1"/>
    <property type="molecule type" value="Genomic_DNA"/>
</dbReference>
<evidence type="ECO:0000313" key="5">
    <source>
        <dbReference type="EMBL" id="TWP51756.1"/>
    </source>
</evidence>
<dbReference type="RefSeq" id="WP_146351439.1">
    <property type="nucleotide sequence ID" value="NZ_VOBR01000007.1"/>
</dbReference>
<reference evidence="5 6" key="1">
    <citation type="submission" date="2019-07" db="EMBL/GenBank/DDBJ databases">
        <title>Lentzea xizangensis sp. nov., isolated from Qinghai-Tibetan Plateau Soils.</title>
        <authorList>
            <person name="Huang J."/>
        </authorList>
    </citation>
    <scope>NUCLEOTIDE SEQUENCE [LARGE SCALE GENOMIC DNA]</scope>
    <source>
        <strain evidence="5 6">FXJ1.1311</strain>
    </source>
</reference>
<dbReference type="SUPFAM" id="SSF49265">
    <property type="entry name" value="Fibronectin type III"/>
    <property type="match status" value="1"/>
</dbReference>
<accession>A0A563EVP1</accession>
<dbReference type="OrthoDB" id="4145782at2"/>
<dbReference type="Gene3D" id="2.60.40.10">
    <property type="entry name" value="Immunoglobulins"/>
    <property type="match status" value="1"/>
</dbReference>
<dbReference type="InterPro" id="IPR036116">
    <property type="entry name" value="FN3_sf"/>
</dbReference>
<dbReference type="GO" id="GO:0016798">
    <property type="term" value="F:hydrolase activity, acting on glycosyl bonds"/>
    <property type="evidence" value="ECO:0007669"/>
    <property type="project" value="UniProtKB-KW"/>
</dbReference>
<dbReference type="AlphaFoldDB" id="A0A563EVP1"/>
<sequence length="559" mass="58195">MSTASGVLRSIATSALAVVAVLSAAVGSSVSAAVVESPQVIRFHGGGDDRAGAIALDGAGNMYLGGAVGTPNTGITFAVVKLNARGELIWRTTYSGARGGTLGAVSALAVDAAGNVFAGGHISDDRNVDSLVLKLGPDGSERWAQRYDGPGGGYDQVIGLAVDQSGAVYATGNSYGTGFDWVTQRFGSDGTLQWTRRHSGPGSADDVVGDMMLGPNGDLVVAGVTRNTPDALTNDIEIVSYRPSGEINWRQQWTDTPISHELVEDMDVDAAGGITVTGSTARNPSPEFGVPLPITLRYNASGSLQQTIRAGGNAVAVDSNGGAAYLVGSFMDKPQLSQTTKYDAAGNLVWVTPLALNTNEFLVVTGIVVDAQGVATVAGTVHNPRMPAVDYLTIRYSSDGRELWRHRFNGLGNGDDRVAGLAVDSANGVLVTGTSWGDYSSSGDTDNDILTLRFPAGVTPSPDLPPVAPSHLVATSASRSQIRLNWHDNSDVETGLRIERCRGSRCTDFAQIAVLGSDVTTFLDSGLARNTSYTYRVQATNTAGSSLFSNPFSAKTRVS</sequence>
<evidence type="ECO:0000256" key="1">
    <source>
        <dbReference type="ARBA" id="ARBA00023295"/>
    </source>
</evidence>
<comment type="caution">
    <text evidence="5">The sequence shown here is derived from an EMBL/GenBank/DDBJ whole genome shotgun (WGS) entry which is preliminary data.</text>
</comment>
<dbReference type="SMART" id="SM00060">
    <property type="entry name" value="FN3"/>
    <property type="match status" value="1"/>
</dbReference>
<evidence type="ECO:0000313" key="6">
    <source>
        <dbReference type="Proteomes" id="UP000316639"/>
    </source>
</evidence>
<dbReference type="Pfam" id="PF00041">
    <property type="entry name" value="fn3"/>
    <property type="match status" value="1"/>
</dbReference>
<organism evidence="5 6">
    <name type="scientific">Lentzea tibetensis</name>
    <dbReference type="NCBI Taxonomy" id="2591470"/>
    <lineage>
        <taxon>Bacteria</taxon>
        <taxon>Bacillati</taxon>
        <taxon>Actinomycetota</taxon>
        <taxon>Actinomycetes</taxon>
        <taxon>Pseudonocardiales</taxon>
        <taxon>Pseudonocardiaceae</taxon>
        <taxon>Lentzea</taxon>
    </lineage>
</organism>
<evidence type="ECO:0000256" key="3">
    <source>
        <dbReference type="SAM" id="SignalP"/>
    </source>
</evidence>
<dbReference type="PANTHER" id="PTHR42754">
    <property type="entry name" value="ENDOGLUCANASE"/>
    <property type="match status" value="1"/>
</dbReference>
<evidence type="ECO:0000259" key="4">
    <source>
        <dbReference type="PROSITE" id="PS50853"/>
    </source>
</evidence>
<dbReference type="SUPFAM" id="SSF101898">
    <property type="entry name" value="NHL repeat"/>
    <property type="match status" value="2"/>
</dbReference>
<keyword evidence="1" id="KW-0326">Glycosidase</keyword>